<keyword evidence="7" id="KW-0131">Cell cycle</keyword>
<evidence type="ECO:0000256" key="1">
    <source>
        <dbReference type="ARBA" id="ARBA00004584"/>
    </source>
</evidence>
<evidence type="ECO:0000256" key="4">
    <source>
        <dbReference type="ARBA" id="ARBA00022618"/>
    </source>
</evidence>
<keyword evidence="3" id="KW-0158">Chromosome</keyword>
<reference evidence="11 12" key="1">
    <citation type="submission" date="2018-04" db="EMBL/GenBank/DDBJ databases">
        <authorList>
            <person name="Vogel A."/>
        </authorList>
    </citation>
    <scope>NUCLEOTIDE SEQUENCE [LARGE SCALE GENOMIC DNA]</scope>
</reference>
<keyword evidence="8" id="KW-0137">Centromere</keyword>
<keyword evidence="6 9" id="KW-0175">Coiled coil</keyword>
<evidence type="ECO:0000256" key="9">
    <source>
        <dbReference type="SAM" id="Coils"/>
    </source>
</evidence>
<dbReference type="AlphaFoldDB" id="A0A484LYZ3"/>
<dbReference type="InterPro" id="IPR005549">
    <property type="entry name" value="Kinetochore_Nuf2_N"/>
</dbReference>
<dbReference type="Pfam" id="PF03800">
    <property type="entry name" value="Nuf2"/>
    <property type="match status" value="1"/>
</dbReference>
<dbReference type="InterPro" id="IPR038275">
    <property type="entry name" value="Nuf2_N_sf"/>
</dbReference>
<dbReference type="PANTHER" id="PTHR48441:SF1">
    <property type="entry name" value="NT-3"/>
    <property type="match status" value="1"/>
</dbReference>
<dbReference type="PANTHER" id="PTHR48441">
    <property type="match status" value="1"/>
</dbReference>
<dbReference type="GO" id="GO:0031262">
    <property type="term" value="C:Ndc80 complex"/>
    <property type="evidence" value="ECO:0007669"/>
    <property type="project" value="InterPro"/>
</dbReference>
<evidence type="ECO:0000256" key="6">
    <source>
        <dbReference type="ARBA" id="ARBA00023054"/>
    </source>
</evidence>
<evidence type="ECO:0000259" key="10">
    <source>
        <dbReference type="Pfam" id="PF03800"/>
    </source>
</evidence>
<evidence type="ECO:0000313" key="12">
    <source>
        <dbReference type="Proteomes" id="UP000595140"/>
    </source>
</evidence>
<comment type="subcellular location">
    <subcellularLocation>
        <location evidence="1">Chromosome</location>
        <location evidence="1">Centromere</location>
    </subcellularLocation>
</comment>
<proteinExistence type="inferred from homology"/>
<dbReference type="Gene3D" id="1.10.418.60">
    <property type="entry name" value="Ncd80 complex, Nuf2 subunit"/>
    <property type="match status" value="1"/>
</dbReference>
<dbReference type="EMBL" id="OOIL02002240">
    <property type="protein sequence ID" value="VFQ81780.1"/>
    <property type="molecule type" value="Genomic_DNA"/>
</dbReference>
<evidence type="ECO:0000256" key="3">
    <source>
        <dbReference type="ARBA" id="ARBA00022454"/>
    </source>
</evidence>
<keyword evidence="5" id="KW-0498">Mitosis</keyword>
<evidence type="ECO:0000256" key="7">
    <source>
        <dbReference type="ARBA" id="ARBA00023306"/>
    </source>
</evidence>
<dbReference type="GO" id="GO:0051301">
    <property type="term" value="P:cell division"/>
    <property type="evidence" value="ECO:0007669"/>
    <property type="project" value="UniProtKB-KW"/>
</dbReference>
<keyword evidence="4" id="KW-0132">Cell division</keyword>
<accession>A0A484LYZ3</accession>
<evidence type="ECO:0000256" key="5">
    <source>
        <dbReference type="ARBA" id="ARBA00022776"/>
    </source>
</evidence>
<dbReference type="Proteomes" id="UP000595140">
    <property type="component" value="Unassembled WGS sequence"/>
</dbReference>
<name>A0A484LYZ3_9ASTE</name>
<evidence type="ECO:0000256" key="2">
    <source>
        <dbReference type="ARBA" id="ARBA00005498"/>
    </source>
</evidence>
<sequence length="252" mass="28610">MSSFKYPDITRAEIVGYLALFGFDIPIGEHDLLNPARELVENLYTFLLGYLDLLQEDDGQAAFGALQVFDNPELHASAIPMMNFYQKVRGLLGAIECPERFTLRDLINPDPDRTKLFLGSILNFCMHRKVKMDELTSLADELNAFFEQKEALEEKISQLSAKIAECNESREKETPFVQEEDAKVRGLKQAISGLNNHQLTLKSETKKMKEKAHELDEQISSADFALLESARENAELRSKIVQSPDKLQRALE</sequence>
<gene>
    <name evidence="11" type="ORF">CCAM_LOCUS23556</name>
</gene>
<evidence type="ECO:0000313" key="11">
    <source>
        <dbReference type="EMBL" id="VFQ81780.1"/>
    </source>
</evidence>
<keyword evidence="12" id="KW-1185">Reference proteome</keyword>
<comment type="similarity">
    <text evidence="2">Belongs to the NUF2 family.</text>
</comment>
<dbReference type="OrthoDB" id="8194677at2759"/>
<evidence type="ECO:0000256" key="8">
    <source>
        <dbReference type="ARBA" id="ARBA00023328"/>
    </source>
</evidence>
<feature type="domain" description="Kinetochore protein Nuf2 N-terminal" evidence="10">
    <location>
        <begin position="4"/>
        <end position="141"/>
    </location>
</feature>
<organism evidence="11 12">
    <name type="scientific">Cuscuta campestris</name>
    <dbReference type="NCBI Taxonomy" id="132261"/>
    <lineage>
        <taxon>Eukaryota</taxon>
        <taxon>Viridiplantae</taxon>
        <taxon>Streptophyta</taxon>
        <taxon>Embryophyta</taxon>
        <taxon>Tracheophyta</taxon>
        <taxon>Spermatophyta</taxon>
        <taxon>Magnoliopsida</taxon>
        <taxon>eudicotyledons</taxon>
        <taxon>Gunneridae</taxon>
        <taxon>Pentapetalae</taxon>
        <taxon>asterids</taxon>
        <taxon>lamiids</taxon>
        <taxon>Solanales</taxon>
        <taxon>Convolvulaceae</taxon>
        <taxon>Cuscuteae</taxon>
        <taxon>Cuscuta</taxon>
        <taxon>Cuscuta subgen. Grammica</taxon>
        <taxon>Cuscuta sect. Cleistogrammica</taxon>
    </lineage>
</organism>
<protein>
    <recommendedName>
        <fullName evidence="10">Kinetochore protein Nuf2 N-terminal domain-containing protein</fullName>
    </recommendedName>
</protein>
<feature type="coiled-coil region" evidence="9">
    <location>
        <begin position="135"/>
        <end position="169"/>
    </location>
</feature>